<name>A0A0D2EGE2_9EURO</name>
<dbReference type="InterPro" id="IPR002698">
    <property type="entry name" value="FTHF_cligase"/>
</dbReference>
<dbReference type="RefSeq" id="XP_016267200.1">
    <property type="nucleotide sequence ID" value="XM_016403303.1"/>
</dbReference>
<dbReference type="AlphaFoldDB" id="A0A0D2EGE2"/>
<dbReference type="PANTHER" id="PTHR13017">
    <property type="entry name" value="5-FORMYLTETRAHYDROFOLATE CYCLO-LIGASE-RELATED"/>
    <property type="match status" value="1"/>
</dbReference>
<dbReference type="InterPro" id="IPR024185">
    <property type="entry name" value="FTHF_cligase-like_sf"/>
</dbReference>
<evidence type="ECO:0000313" key="1">
    <source>
        <dbReference type="EMBL" id="KIW46984.1"/>
    </source>
</evidence>
<proteinExistence type="predicted"/>
<dbReference type="EMBL" id="KN847333">
    <property type="protein sequence ID" value="KIW46984.1"/>
    <property type="molecule type" value="Genomic_DNA"/>
</dbReference>
<dbReference type="Gene3D" id="3.40.50.10420">
    <property type="entry name" value="NagB/RpiA/CoA transferase-like"/>
    <property type="match status" value="1"/>
</dbReference>
<evidence type="ECO:0008006" key="3">
    <source>
        <dbReference type="Google" id="ProtNLM"/>
    </source>
</evidence>
<dbReference type="PANTHER" id="PTHR13017:SF0">
    <property type="entry name" value="METHENYLTETRAHYDROFOLATE SYNTHASE DOMAIN-CONTAINING PROTEIN"/>
    <property type="match status" value="1"/>
</dbReference>
<dbReference type="GO" id="GO:0005737">
    <property type="term" value="C:cytoplasm"/>
    <property type="evidence" value="ECO:0007669"/>
    <property type="project" value="TreeGrafter"/>
</dbReference>
<dbReference type="GeneID" id="27354675"/>
<keyword evidence="2" id="KW-1185">Reference proteome</keyword>
<dbReference type="Pfam" id="PF01812">
    <property type="entry name" value="5-FTHF_cyc-lig"/>
    <property type="match status" value="1"/>
</dbReference>
<dbReference type="SUPFAM" id="SSF100950">
    <property type="entry name" value="NagB/RpiA/CoA transferase-like"/>
    <property type="match status" value="1"/>
</dbReference>
<gene>
    <name evidence="1" type="ORF">PV06_02601</name>
</gene>
<accession>A0A0D2EGE2</accession>
<reference evidence="1 2" key="1">
    <citation type="submission" date="2015-01" db="EMBL/GenBank/DDBJ databases">
        <title>The Genome Sequence of Exophiala oligosperma CBS72588.</title>
        <authorList>
            <consortium name="The Broad Institute Genomics Platform"/>
            <person name="Cuomo C."/>
            <person name="de Hoog S."/>
            <person name="Gorbushina A."/>
            <person name="Stielow B."/>
            <person name="Teixiera M."/>
            <person name="Abouelleil A."/>
            <person name="Chapman S.B."/>
            <person name="Priest M."/>
            <person name="Young S.K."/>
            <person name="Wortman J."/>
            <person name="Nusbaum C."/>
            <person name="Birren B."/>
        </authorList>
    </citation>
    <scope>NUCLEOTIDE SEQUENCE [LARGE SCALE GENOMIC DNA]</scope>
    <source>
        <strain evidence="1 2">CBS 72588</strain>
    </source>
</reference>
<evidence type="ECO:0000313" key="2">
    <source>
        <dbReference type="Proteomes" id="UP000053342"/>
    </source>
</evidence>
<dbReference type="Proteomes" id="UP000053342">
    <property type="component" value="Unassembled WGS sequence"/>
</dbReference>
<protein>
    <recommendedName>
        <fullName evidence="3">5-formyltetrahydrofolate cyclo-ligase</fullName>
    </recommendedName>
</protein>
<dbReference type="HOGENOM" id="CLU_031500_2_0_1"/>
<dbReference type="OrthoDB" id="433414at2759"/>
<sequence>MTIHQDQCPLPSPHPQDEKSLVRQQVWTSLRSVALPDSRHHYDFSSFIPDFWGSDEAVTRLVDLEIYRSSKVLFITPDNCLEGLRLRALKDKKTILMTTYGIRRGFWILDPTEIPRDSYLLASTLDGMERFGRRVGLSEMAGALNPHASRSHSDGNDGNGDAQGETVVLPLLVTGTGAINTFGVRFGKGHGFFDLEWSILFSLGLVDPLTSVTVAVVHDCQVLEDQELTPEEFDTVCDLVITPTRVIVVDHHVQQDGTNPERSRTKTQSKTMVQKPTCGILWDKLQPGMLDDIPPLQELKSMMLDKS</sequence>
<organism evidence="1 2">
    <name type="scientific">Exophiala oligosperma</name>
    <dbReference type="NCBI Taxonomy" id="215243"/>
    <lineage>
        <taxon>Eukaryota</taxon>
        <taxon>Fungi</taxon>
        <taxon>Dikarya</taxon>
        <taxon>Ascomycota</taxon>
        <taxon>Pezizomycotina</taxon>
        <taxon>Eurotiomycetes</taxon>
        <taxon>Chaetothyriomycetidae</taxon>
        <taxon>Chaetothyriales</taxon>
        <taxon>Herpotrichiellaceae</taxon>
        <taxon>Exophiala</taxon>
    </lineage>
</organism>
<dbReference type="STRING" id="215243.A0A0D2EGE2"/>
<dbReference type="InterPro" id="IPR037171">
    <property type="entry name" value="NagB/RpiA_transferase-like"/>
</dbReference>
<dbReference type="VEuPathDB" id="FungiDB:PV06_02601"/>